<keyword evidence="1" id="KW-0472">Membrane</keyword>
<evidence type="ECO:0000256" key="1">
    <source>
        <dbReference type="SAM" id="Phobius"/>
    </source>
</evidence>
<feature type="transmembrane region" description="Helical" evidence="1">
    <location>
        <begin position="77"/>
        <end position="99"/>
    </location>
</feature>
<dbReference type="EMBL" id="CAJPDS010000009">
    <property type="protein sequence ID" value="CAF9910919.1"/>
    <property type="molecule type" value="Genomic_DNA"/>
</dbReference>
<comment type="caution">
    <text evidence="2">The sequence shown here is derived from an EMBL/GenBank/DDBJ whole genome shotgun (WGS) entry which is preliminary data.</text>
</comment>
<accession>A0A8H3ET48</accession>
<evidence type="ECO:0000313" key="3">
    <source>
        <dbReference type="Proteomes" id="UP000664521"/>
    </source>
</evidence>
<proteinExistence type="predicted"/>
<evidence type="ECO:0000313" key="2">
    <source>
        <dbReference type="EMBL" id="CAF9910919.1"/>
    </source>
</evidence>
<evidence type="ECO:0008006" key="4">
    <source>
        <dbReference type="Google" id="ProtNLM"/>
    </source>
</evidence>
<dbReference type="Pfam" id="PF10067">
    <property type="entry name" value="DUF2306"/>
    <property type="match status" value="1"/>
</dbReference>
<dbReference type="Proteomes" id="UP000664521">
    <property type="component" value="Unassembled WGS sequence"/>
</dbReference>
<dbReference type="AlphaFoldDB" id="A0A8H3ET48"/>
<keyword evidence="1" id="KW-1133">Transmembrane helix</keyword>
<feature type="transmembrane region" description="Helical" evidence="1">
    <location>
        <begin position="105"/>
        <end position="129"/>
    </location>
</feature>
<keyword evidence="3" id="KW-1185">Reference proteome</keyword>
<organism evidence="2 3">
    <name type="scientific">Heterodermia speciosa</name>
    <dbReference type="NCBI Taxonomy" id="116794"/>
    <lineage>
        <taxon>Eukaryota</taxon>
        <taxon>Fungi</taxon>
        <taxon>Dikarya</taxon>
        <taxon>Ascomycota</taxon>
        <taxon>Pezizomycotina</taxon>
        <taxon>Lecanoromycetes</taxon>
        <taxon>OSLEUM clade</taxon>
        <taxon>Lecanoromycetidae</taxon>
        <taxon>Caliciales</taxon>
        <taxon>Physciaceae</taxon>
        <taxon>Heterodermia</taxon>
    </lineage>
</organism>
<feature type="transmembrane region" description="Helical" evidence="1">
    <location>
        <begin position="29"/>
        <end position="47"/>
    </location>
</feature>
<gene>
    <name evidence="2" type="ORF">HETSPECPRED_010232</name>
</gene>
<feature type="transmembrane region" description="Helical" evidence="1">
    <location>
        <begin position="141"/>
        <end position="161"/>
    </location>
</feature>
<name>A0A8H3ET48_9LECA</name>
<dbReference type="OrthoDB" id="193478at2759"/>
<protein>
    <recommendedName>
        <fullName evidence="4">DUF2306 domain-containing protein</fullName>
    </recommendedName>
</protein>
<dbReference type="InterPro" id="IPR018750">
    <property type="entry name" value="DUF2306_membrane"/>
</dbReference>
<feature type="transmembrane region" description="Helical" evidence="1">
    <location>
        <begin position="176"/>
        <end position="197"/>
    </location>
</feature>
<sequence>MGASKQTNGLVYCFRKTHSYIGFKKGYNFVLWFIFAGALLGFVLARLQYLSIDDKFRVGASPGEWYWLRHGFRKVGITLHLATILPAGILVIFQFVPIIRHKVLIFHRISGYVVMSLLLLSNIGALMIARRSFGGTLETQVLIGVLAIMSTLGISLAYYNIKRLQIDQHRAWMLRTWFYAASIITLRIIMIISSKILTRIGGYYRAMPCDEIAFLLDNQTQFETSYPQCFVANGTIDGWIALPARFDRNAAQIGNSLGLTFGTAGWLALFMHAVGVEIYLRLTPRESERLRVVSYQRQLEAGFGHAGSAGLTVDRLGDADMWQPPKEAPI</sequence>
<reference evidence="2" key="1">
    <citation type="submission" date="2021-03" db="EMBL/GenBank/DDBJ databases">
        <authorList>
            <person name="Tagirdzhanova G."/>
        </authorList>
    </citation>
    <scope>NUCLEOTIDE SEQUENCE</scope>
</reference>
<keyword evidence="1" id="KW-0812">Transmembrane</keyword>